<proteinExistence type="predicted"/>
<dbReference type="Gene3D" id="1.20.1290.10">
    <property type="entry name" value="AhpD-like"/>
    <property type="match status" value="1"/>
</dbReference>
<dbReference type="SUPFAM" id="SSF69118">
    <property type="entry name" value="AhpD-like"/>
    <property type="match status" value="1"/>
</dbReference>
<sequence>MTTRLHTAPVQQATGQAAELFGTIRKSLGKVPNMYATIGSNAPAVLAQTLHAGEVVKGSSLSARELEAINLSVSEHSGCDYCVAAHTMIAKLAGYTAEETRQLRQGSYPQDARTDALVQFALELVRTRGTLPAASVEAVRAAGFNDTQIVEAVHAVGAILFTNMINRVNDTTLDFPAV</sequence>
<protein>
    <submittedName>
        <fullName evidence="2">Carboxymuconolactone decarboxylase family protein</fullName>
    </submittedName>
</protein>
<accession>A0AAE9L2E4</accession>
<dbReference type="InterPro" id="IPR004675">
    <property type="entry name" value="AhpD_core"/>
</dbReference>
<evidence type="ECO:0000313" key="3">
    <source>
        <dbReference type="Proteomes" id="UP001056132"/>
    </source>
</evidence>
<dbReference type="PANTHER" id="PTHR35446">
    <property type="entry name" value="SI:CH211-175M2.5"/>
    <property type="match status" value="1"/>
</dbReference>
<dbReference type="InterPro" id="IPR003779">
    <property type="entry name" value="CMD-like"/>
</dbReference>
<dbReference type="PANTHER" id="PTHR35446:SF3">
    <property type="entry name" value="CMD DOMAIN-CONTAINING PROTEIN"/>
    <property type="match status" value="1"/>
</dbReference>
<dbReference type="EMBL" id="CP097330">
    <property type="protein sequence ID" value="URF05772.1"/>
    <property type="molecule type" value="Genomic_DNA"/>
</dbReference>
<evidence type="ECO:0000259" key="1">
    <source>
        <dbReference type="Pfam" id="PF02627"/>
    </source>
</evidence>
<dbReference type="InterPro" id="IPR029032">
    <property type="entry name" value="AhpD-like"/>
</dbReference>
<evidence type="ECO:0000313" key="2">
    <source>
        <dbReference type="EMBL" id="URF05772.1"/>
    </source>
</evidence>
<gene>
    <name evidence="2" type="ORF">M5D45_08270</name>
</gene>
<feature type="domain" description="Carboxymuconolactone decarboxylase-like" evidence="1">
    <location>
        <begin position="51"/>
        <end position="103"/>
    </location>
</feature>
<organism evidence="2 3">
    <name type="scientific">Cupriavidus campinensis</name>
    <dbReference type="NCBI Taxonomy" id="151783"/>
    <lineage>
        <taxon>Bacteria</taxon>
        <taxon>Pseudomonadati</taxon>
        <taxon>Pseudomonadota</taxon>
        <taxon>Betaproteobacteria</taxon>
        <taxon>Burkholderiales</taxon>
        <taxon>Burkholderiaceae</taxon>
        <taxon>Cupriavidus</taxon>
    </lineage>
</organism>
<reference evidence="2" key="2">
    <citation type="submission" date="2022-05" db="EMBL/GenBank/DDBJ databases">
        <authorList>
            <person name="Kunte H.-J."/>
        </authorList>
    </citation>
    <scope>NUCLEOTIDE SEQUENCE</scope>
    <source>
        <strain evidence="2">G5</strain>
    </source>
</reference>
<reference evidence="2" key="1">
    <citation type="journal article" date="2022" name="Microbiol. Resour. Announc.">
        <title>Genome Sequence of Cupriavidus campinensis Strain G5, a Member of a Bacterial Consortium Capable of Polyethylene Degradation.</title>
        <authorList>
            <person name="Schneider B."/>
            <person name="Pfeiffer F."/>
            <person name="Dyall-Smith M."/>
            <person name="Kunte H.J."/>
        </authorList>
    </citation>
    <scope>NUCLEOTIDE SEQUENCE</scope>
    <source>
        <strain evidence="2">G5</strain>
    </source>
</reference>
<dbReference type="GO" id="GO:0051920">
    <property type="term" value="F:peroxiredoxin activity"/>
    <property type="evidence" value="ECO:0007669"/>
    <property type="project" value="InterPro"/>
</dbReference>
<dbReference type="NCBIfam" id="TIGR00778">
    <property type="entry name" value="ahpD_dom"/>
    <property type="match status" value="1"/>
</dbReference>
<dbReference type="KEGG" id="ccam:M5D45_08270"/>
<dbReference type="Proteomes" id="UP001056132">
    <property type="component" value="Chromosome 1"/>
</dbReference>
<name>A0AAE9L2E4_9BURK</name>
<dbReference type="AlphaFoldDB" id="A0AAE9L2E4"/>
<dbReference type="Pfam" id="PF02627">
    <property type="entry name" value="CMD"/>
    <property type="match status" value="1"/>
</dbReference>
<dbReference type="RefSeq" id="WP_211943059.1">
    <property type="nucleotide sequence ID" value="NZ_CAJPVH010000011.1"/>
</dbReference>